<evidence type="ECO:0000256" key="1">
    <source>
        <dbReference type="ARBA" id="ARBA00023015"/>
    </source>
</evidence>
<dbReference type="PROSITE" id="PS00041">
    <property type="entry name" value="HTH_ARAC_FAMILY_1"/>
    <property type="match status" value="1"/>
</dbReference>
<gene>
    <name evidence="5" type="ORF">GPUN_0766</name>
</gene>
<dbReference type="Proteomes" id="UP000053586">
    <property type="component" value="Unassembled WGS sequence"/>
</dbReference>
<dbReference type="Pfam" id="PF12833">
    <property type="entry name" value="HTH_18"/>
    <property type="match status" value="1"/>
</dbReference>
<keyword evidence="1" id="KW-0805">Transcription regulation</keyword>
<dbReference type="PROSITE" id="PS01124">
    <property type="entry name" value="HTH_ARAC_FAMILY_2"/>
    <property type="match status" value="1"/>
</dbReference>
<dbReference type="OrthoDB" id="6816069at2"/>
<dbReference type="Pfam" id="PF12625">
    <property type="entry name" value="Arabinose_bd"/>
    <property type="match status" value="1"/>
</dbReference>
<dbReference type="GO" id="GO:0003700">
    <property type="term" value="F:DNA-binding transcription factor activity"/>
    <property type="evidence" value="ECO:0007669"/>
    <property type="project" value="InterPro"/>
</dbReference>
<dbReference type="InterPro" id="IPR032687">
    <property type="entry name" value="AraC-type_N"/>
</dbReference>
<reference evidence="5 6" key="1">
    <citation type="journal article" date="2012" name="J. Bacteriol.">
        <title>Genome sequence of proteorhodopsin-containing sea ice bacterium Glaciecola punicea ACAM 611T.</title>
        <authorList>
            <person name="Qin Q.-L."/>
            <person name="Xie B.-B."/>
            <person name="Shu Y.-L."/>
            <person name="Rong J.-C."/>
            <person name="Zhao D.-L."/>
            <person name="Zhang X.-Y."/>
            <person name="Chen X.-L."/>
            <person name="Zhou B.-C."/>
            <person name="Zhanga Y.-Z."/>
        </authorList>
    </citation>
    <scope>NUCLEOTIDE SEQUENCE [LARGE SCALE GENOMIC DNA]</scope>
    <source>
        <strain evidence="5 6">ACAM 611</strain>
    </source>
</reference>
<dbReference type="GO" id="GO:0005829">
    <property type="term" value="C:cytosol"/>
    <property type="evidence" value="ECO:0007669"/>
    <property type="project" value="TreeGrafter"/>
</dbReference>
<feature type="domain" description="HTH araC/xylS-type" evidence="4">
    <location>
        <begin position="256"/>
        <end position="353"/>
    </location>
</feature>
<dbReference type="SUPFAM" id="SSF46689">
    <property type="entry name" value="Homeodomain-like"/>
    <property type="match status" value="1"/>
</dbReference>
<dbReference type="InterPro" id="IPR018060">
    <property type="entry name" value="HTH_AraC"/>
</dbReference>
<dbReference type="AlphaFoldDB" id="H5T9C7"/>
<organism evidence="5 6">
    <name type="scientific">Glaciecola punicea ACAM 611</name>
    <dbReference type="NCBI Taxonomy" id="1121923"/>
    <lineage>
        <taxon>Bacteria</taxon>
        <taxon>Pseudomonadati</taxon>
        <taxon>Pseudomonadota</taxon>
        <taxon>Gammaproteobacteria</taxon>
        <taxon>Alteromonadales</taxon>
        <taxon>Alteromonadaceae</taxon>
        <taxon>Glaciecola</taxon>
    </lineage>
</organism>
<evidence type="ECO:0000313" key="6">
    <source>
        <dbReference type="Proteomes" id="UP000053586"/>
    </source>
</evidence>
<comment type="caution">
    <text evidence="5">The sequence shown here is derived from an EMBL/GenBank/DDBJ whole genome shotgun (WGS) entry which is preliminary data.</text>
</comment>
<evidence type="ECO:0000259" key="4">
    <source>
        <dbReference type="PROSITE" id="PS01124"/>
    </source>
</evidence>
<name>H5T9C7_9ALTE</name>
<reference evidence="5 6" key="2">
    <citation type="journal article" date="2017" name="Antonie Van Leeuwenhoek">
        <title>Rhizobium rhizosphaerae sp. nov., a novel species isolated from rice rhizosphere.</title>
        <authorList>
            <person name="Zhao J.J."/>
            <person name="Zhang J."/>
            <person name="Zhang R.J."/>
            <person name="Zhang C.W."/>
            <person name="Yin H.Q."/>
            <person name="Zhang X.X."/>
        </authorList>
    </citation>
    <scope>NUCLEOTIDE SEQUENCE [LARGE SCALE GENOMIC DNA]</scope>
    <source>
        <strain evidence="5 6">ACAM 611</strain>
    </source>
</reference>
<evidence type="ECO:0000256" key="3">
    <source>
        <dbReference type="ARBA" id="ARBA00023163"/>
    </source>
</evidence>
<sequence>MPIGGKRRIFAYLSEITEGEFMQYVPVYYLGHLIDVLQEHAFPIHEWLQQQGISKDKLYSYDTKLDPAQFDQLLKKALAHPSREHLGLTVGRKLQIAHHGTFGLALLNCETIEDMIKFVQRYLVIRIPFIEISIVSYDTEVVVLAKDTHWQGELHRFVIEAVTGAVLNVFAALLQSVPSLSISRLFFDYEKPAYAEKYNSLAVKKIEFNYGYCGIAIDKRSLQAKIPNVDKLSFIQAQRACEQELARWLRFASYTGKVQQCLMQYQSSRPCLGDVATQLNVSARSLHRYLKSEGTSFKTILDIHQAAISKECLLIYGYSVAQTAATLGFVDMANFRRAFKRWYKVTPSAFIADNKK</sequence>
<dbReference type="GO" id="GO:0000976">
    <property type="term" value="F:transcription cis-regulatory region binding"/>
    <property type="evidence" value="ECO:0007669"/>
    <property type="project" value="TreeGrafter"/>
</dbReference>
<evidence type="ECO:0000256" key="2">
    <source>
        <dbReference type="ARBA" id="ARBA00023125"/>
    </source>
</evidence>
<proteinExistence type="predicted"/>
<dbReference type="STRING" id="56804.BAE46_00195"/>
<keyword evidence="6" id="KW-1185">Reference proteome</keyword>
<accession>H5T9C7</accession>
<dbReference type="eggNOG" id="COG2207">
    <property type="taxonomic scope" value="Bacteria"/>
</dbReference>
<evidence type="ECO:0000313" key="5">
    <source>
        <dbReference type="EMBL" id="GAB54904.1"/>
    </source>
</evidence>
<dbReference type="RefSeq" id="WP_006003465.1">
    <property type="nucleotide sequence ID" value="NZ_BAET01000007.1"/>
</dbReference>
<keyword evidence="2" id="KW-0238">DNA-binding</keyword>
<dbReference type="PANTHER" id="PTHR47894">
    <property type="entry name" value="HTH-TYPE TRANSCRIPTIONAL REGULATOR GADX"/>
    <property type="match status" value="1"/>
</dbReference>
<keyword evidence="3" id="KW-0804">Transcription</keyword>
<dbReference type="SMART" id="SM00342">
    <property type="entry name" value="HTH_ARAC"/>
    <property type="match status" value="1"/>
</dbReference>
<protein>
    <recommendedName>
        <fullName evidence="4">HTH araC/xylS-type domain-containing protein</fullName>
    </recommendedName>
</protein>
<dbReference type="Gene3D" id="1.10.10.60">
    <property type="entry name" value="Homeodomain-like"/>
    <property type="match status" value="1"/>
</dbReference>
<dbReference type="PANTHER" id="PTHR47894:SF1">
    <property type="entry name" value="HTH-TYPE TRANSCRIPTIONAL REGULATOR VQSM"/>
    <property type="match status" value="1"/>
</dbReference>
<dbReference type="EMBL" id="BAET01000007">
    <property type="protein sequence ID" value="GAB54904.1"/>
    <property type="molecule type" value="Genomic_DNA"/>
</dbReference>
<dbReference type="InterPro" id="IPR009057">
    <property type="entry name" value="Homeodomain-like_sf"/>
</dbReference>
<dbReference type="InterPro" id="IPR018062">
    <property type="entry name" value="HTH_AraC-typ_CS"/>
</dbReference>